<feature type="domain" description="SPOR" evidence="2">
    <location>
        <begin position="245"/>
        <end position="320"/>
    </location>
</feature>
<dbReference type="Pfam" id="PF05036">
    <property type="entry name" value="SPOR"/>
    <property type="match status" value="1"/>
</dbReference>
<dbReference type="PROSITE" id="PS51724">
    <property type="entry name" value="SPOR"/>
    <property type="match status" value="1"/>
</dbReference>
<protein>
    <submittedName>
        <fullName evidence="3">SPOR domain-containing protein</fullName>
    </submittedName>
</protein>
<dbReference type="InterPro" id="IPR007730">
    <property type="entry name" value="SPOR-like_dom"/>
</dbReference>
<proteinExistence type="predicted"/>
<evidence type="ECO:0000259" key="2">
    <source>
        <dbReference type="PROSITE" id="PS51724"/>
    </source>
</evidence>
<name>A0A8X8KNJ7_9RHOB</name>
<sequence length="320" mass="32906">MRPECRVRAAGSRASGRGGRGQAWHRIRATWGRGVAYHSGARQPAARGFIRHIILTAAAAALLAGCENGTNPFARKDNPADAEAAPVAQSTSVRLVDRDVEAPQVFQVTDQALWDGRPSLGGVWVASPDAVDPERVILRNPGNGKFVIGALFRRERENPGPKLQISSDAAAALGMLAGAPATLNVTALRREEVADTGPDANSPILDAAETVETSALAPVAVAEAALDEVEAAVPPPAPAPAPAPTAASGGRLIQIGIFSVEANADRAAATLTAAGVPAEKRQETSQGKAFWSVVARGGADSAATLAKVKAAGFADAYLTR</sequence>
<dbReference type="AlphaFoldDB" id="A0A8X8KNJ7"/>
<evidence type="ECO:0000256" key="1">
    <source>
        <dbReference type="SAM" id="MobiDB-lite"/>
    </source>
</evidence>
<evidence type="ECO:0000313" key="4">
    <source>
        <dbReference type="Proteomes" id="UP000484076"/>
    </source>
</evidence>
<dbReference type="InterPro" id="IPR036680">
    <property type="entry name" value="SPOR-like_sf"/>
</dbReference>
<gene>
    <name evidence="3" type="ORF">GEU84_005695</name>
</gene>
<comment type="caution">
    <text evidence="3">The sequence shown here is derived from an EMBL/GenBank/DDBJ whole genome shotgun (WGS) entry which is preliminary data.</text>
</comment>
<keyword evidence="4" id="KW-1185">Reference proteome</keyword>
<dbReference type="Proteomes" id="UP000484076">
    <property type="component" value="Unassembled WGS sequence"/>
</dbReference>
<dbReference type="GO" id="GO:0042834">
    <property type="term" value="F:peptidoglycan binding"/>
    <property type="evidence" value="ECO:0007669"/>
    <property type="project" value="InterPro"/>
</dbReference>
<dbReference type="SUPFAM" id="SSF110997">
    <property type="entry name" value="Sporulation related repeat"/>
    <property type="match status" value="1"/>
</dbReference>
<accession>A0A8X8KNJ7</accession>
<reference evidence="3" key="1">
    <citation type="submission" date="2020-05" db="EMBL/GenBank/DDBJ databases">
        <title>Fertoebacter nigrum gen. nov., sp. nov., a new member of the family Rhodobacteraceae.</title>
        <authorList>
            <person name="Szuroczki S."/>
            <person name="Abbaszade G."/>
            <person name="Buni D."/>
            <person name="Schumann P."/>
            <person name="Toth E."/>
        </authorList>
    </citation>
    <scope>NUCLEOTIDE SEQUENCE</scope>
    <source>
        <strain evidence="3">RG-N-1a</strain>
    </source>
</reference>
<feature type="region of interest" description="Disordered" evidence="1">
    <location>
        <begin position="1"/>
        <end position="22"/>
    </location>
</feature>
<organism evidence="3 4">
    <name type="scientific">Fertoeibacter niger</name>
    <dbReference type="NCBI Taxonomy" id="2656921"/>
    <lineage>
        <taxon>Bacteria</taxon>
        <taxon>Pseudomonadati</taxon>
        <taxon>Pseudomonadota</taxon>
        <taxon>Alphaproteobacteria</taxon>
        <taxon>Rhodobacterales</taxon>
        <taxon>Paracoccaceae</taxon>
        <taxon>Fertoeibacter</taxon>
    </lineage>
</organism>
<evidence type="ECO:0000313" key="3">
    <source>
        <dbReference type="EMBL" id="NUB43866.1"/>
    </source>
</evidence>
<dbReference type="EMBL" id="WHUT02000003">
    <property type="protein sequence ID" value="NUB43866.1"/>
    <property type="molecule type" value="Genomic_DNA"/>
</dbReference>